<name>A0A8J2NZG9_9HEXA</name>
<gene>
    <name evidence="1" type="ORF">AFUS01_LOCUS9322</name>
</gene>
<accession>A0A8J2NZG9</accession>
<dbReference type="AlphaFoldDB" id="A0A8J2NZG9"/>
<protein>
    <submittedName>
        <fullName evidence="1">Uncharacterized protein</fullName>
    </submittedName>
</protein>
<keyword evidence="2" id="KW-1185">Reference proteome</keyword>
<dbReference type="EMBL" id="CAJVCH010066583">
    <property type="protein sequence ID" value="CAG7720030.1"/>
    <property type="molecule type" value="Genomic_DNA"/>
</dbReference>
<reference evidence="1" key="1">
    <citation type="submission" date="2021-06" db="EMBL/GenBank/DDBJ databases">
        <authorList>
            <person name="Hodson N. C."/>
            <person name="Mongue J. A."/>
            <person name="Jaron S. K."/>
        </authorList>
    </citation>
    <scope>NUCLEOTIDE SEQUENCE</scope>
</reference>
<dbReference type="Proteomes" id="UP000708208">
    <property type="component" value="Unassembled WGS sequence"/>
</dbReference>
<sequence length="94" mass="11309">MPKDSEDDVKPVQQRTSHEKILSRHYLVVDPDWEIHCNVKTTSTFWMKTTSYDLRIDFHYLVAWRTHVVFKHSKFSEHDLEKFGWCLCPIISSR</sequence>
<evidence type="ECO:0000313" key="2">
    <source>
        <dbReference type="Proteomes" id="UP000708208"/>
    </source>
</evidence>
<comment type="caution">
    <text evidence="1">The sequence shown here is derived from an EMBL/GenBank/DDBJ whole genome shotgun (WGS) entry which is preliminary data.</text>
</comment>
<proteinExistence type="predicted"/>
<organism evidence="1 2">
    <name type="scientific">Allacma fusca</name>
    <dbReference type="NCBI Taxonomy" id="39272"/>
    <lineage>
        <taxon>Eukaryota</taxon>
        <taxon>Metazoa</taxon>
        <taxon>Ecdysozoa</taxon>
        <taxon>Arthropoda</taxon>
        <taxon>Hexapoda</taxon>
        <taxon>Collembola</taxon>
        <taxon>Symphypleona</taxon>
        <taxon>Sminthuridae</taxon>
        <taxon>Allacma</taxon>
    </lineage>
</organism>
<evidence type="ECO:0000313" key="1">
    <source>
        <dbReference type="EMBL" id="CAG7720030.1"/>
    </source>
</evidence>